<evidence type="ECO:0000259" key="1">
    <source>
        <dbReference type="PROSITE" id="PS50995"/>
    </source>
</evidence>
<gene>
    <name evidence="2" type="ORF">Asera_07070</name>
</gene>
<dbReference type="PROSITE" id="PS50995">
    <property type="entry name" value="HTH_MARR_2"/>
    <property type="match status" value="1"/>
</dbReference>
<evidence type="ECO:0000313" key="3">
    <source>
        <dbReference type="Proteomes" id="UP000680750"/>
    </source>
</evidence>
<evidence type="ECO:0000313" key="2">
    <source>
        <dbReference type="EMBL" id="BCJ26599.1"/>
    </source>
</evidence>
<dbReference type="InterPro" id="IPR000835">
    <property type="entry name" value="HTH_MarR-typ"/>
</dbReference>
<dbReference type="Pfam" id="PF13463">
    <property type="entry name" value="HTH_27"/>
    <property type="match status" value="1"/>
</dbReference>
<feature type="domain" description="HTH marR-type" evidence="1">
    <location>
        <begin position="4"/>
        <end position="135"/>
    </location>
</feature>
<dbReference type="Gene3D" id="1.10.10.10">
    <property type="entry name" value="Winged helix-like DNA-binding domain superfamily/Winged helix DNA-binding domain"/>
    <property type="match status" value="1"/>
</dbReference>
<dbReference type="SMART" id="SM00347">
    <property type="entry name" value="HTH_MARR"/>
    <property type="match status" value="1"/>
</dbReference>
<accession>A0A810KW78</accession>
<sequence length="150" mass="16081">MVEVLELAQAVKAAYREIDRRANDAYRPLGVTNAQAEAILIIGAREPLALRELGALIIAESGHPSRLVDRLVAAGHVDRRTPADRRRVELSLTASGRKLVPEILAAQRELLEWGAERLAGHDVPAAVATLHAVFADGPLADVLACRATSS</sequence>
<dbReference type="GO" id="GO:0006950">
    <property type="term" value="P:response to stress"/>
    <property type="evidence" value="ECO:0007669"/>
    <property type="project" value="TreeGrafter"/>
</dbReference>
<name>A0A810KW78_9ACTN</name>
<dbReference type="SUPFAM" id="SSF46785">
    <property type="entry name" value="Winged helix' DNA-binding domain"/>
    <property type="match status" value="1"/>
</dbReference>
<protein>
    <recommendedName>
        <fullName evidence="1">HTH marR-type domain-containing protein</fullName>
    </recommendedName>
</protein>
<organism evidence="2 3">
    <name type="scientific">Actinocatenispora sera</name>
    <dbReference type="NCBI Taxonomy" id="390989"/>
    <lineage>
        <taxon>Bacteria</taxon>
        <taxon>Bacillati</taxon>
        <taxon>Actinomycetota</taxon>
        <taxon>Actinomycetes</taxon>
        <taxon>Micromonosporales</taxon>
        <taxon>Micromonosporaceae</taxon>
        <taxon>Actinocatenispora</taxon>
    </lineage>
</organism>
<proteinExistence type="predicted"/>
<reference evidence="2" key="1">
    <citation type="submission" date="2020-08" db="EMBL/GenBank/DDBJ databases">
        <title>Whole genome shotgun sequence of Actinocatenispora sera NBRC 101916.</title>
        <authorList>
            <person name="Komaki H."/>
            <person name="Tamura T."/>
        </authorList>
    </citation>
    <scope>NUCLEOTIDE SEQUENCE</scope>
    <source>
        <strain evidence="2">NBRC 101916</strain>
    </source>
</reference>
<dbReference type="Proteomes" id="UP000680750">
    <property type="component" value="Chromosome"/>
</dbReference>
<dbReference type="RefSeq" id="WP_051802995.1">
    <property type="nucleotide sequence ID" value="NZ_AP023354.1"/>
</dbReference>
<dbReference type="PANTHER" id="PTHR33164:SF43">
    <property type="entry name" value="HTH-TYPE TRANSCRIPTIONAL REPRESSOR YETL"/>
    <property type="match status" value="1"/>
</dbReference>
<dbReference type="KEGG" id="aser:Asera_07070"/>
<dbReference type="OrthoDB" id="3830756at2"/>
<keyword evidence="3" id="KW-1185">Reference proteome</keyword>
<dbReference type="GO" id="GO:0003700">
    <property type="term" value="F:DNA-binding transcription factor activity"/>
    <property type="evidence" value="ECO:0007669"/>
    <property type="project" value="InterPro"/>
</dbReference>
<dbReference type="InterPro" id="IPR039422">
    <property type="entry name" value="MarR/SlyA-like"/>
</dbReference>
<dbReference type="InterPro" id="IPR036390">
    <property type="entry name" value="WH_DNA-bd_sf"/>
</dbReference>
<dbReference type="AlphaFoldDB" id="A0A810KW78"/>
<dbReference type="PANTHER" id="PTHR33164">
    <property type="entry name" value="TRANSCRIPTIONAL REGULATOR, MARR FAMILY"/>
    <property type="match status" value="1"/>
</dbReference>
<dbReference type="EMBL" id="AP023354">
    <property type="protein sequence ID" value="BCJ26599.1"/>
    <property type="molecule type" value="Genomic_DNA"/>
</dbReference>
<dbReference type="InterPro" id="IPR036388">
    <property type="entry name" value="WH-like_DNA-bd_sf"/>
</dbReference>